<comment type="caution">
    <text evidence="2">The sequence shown here is derived from an EMBL/GenBank/DDBJ whole genome shotgun (WGS) entry which is preliminary data.</text>
</comment>
<sequence length="261" mass="28470">MMSLFERLGNRLINAVGNMLYALGYTAFVLKSSLSFLQKRNDAFRVMVMQILFTGVEALSVISVLSLGIGAMIIIQGVSLLPQFGQGDLVYPILITVITRELGPILTAFIVTARSGTAMATEIGGMVVSHEIEAYMSFGIDPISYIVVPRFLGAIISVVFLNIYFNIFGLLGSYFVTVIIHPIPFLEYFHNLLLNLRPQDIIASFVKSGVFGAIIALVGTYSGFQVNRSTTEIPQVAIKAVGKGFVYCIIADAAITLVYYL</sequence>
<keyword evidence="1" id="KW-1133">Transmembrane helix</keyword>
<gene>
    <name evidence="2" type="ORF">WKV44_04665</name>
</gene>
<dbReference type="PANTHER" id="PTHR30188:SF4">
    <property type="entry name" value="PROTEIN TRIGALACTOSYLDIACYLGLYCEROL 1, CHLOROPLASTIC"/>
    <property type="match status" value="1"/>
</dbReference>
<organism evidence="2 3">
    <name type="scientific">Rarispira pelagica</name>
    <dbReference type="NCBI Taxonomy" id="3141764"/>
    <lineage>
        <taxon>Bacteria</taxon>
        <taxon>Pseudomonadati</taxon>
        <taxon>Spirochaetota</taxon>
        <taxon>Spirochaetia</taxon>
        <taxon>Winmispirales</taxon>
        <taxon>Winmispiraceae</taxon>
        <taxon>Rarispira</taxon>
    </lineage>
</organism>
<protein>
    <submittedName>
        <fullName evidence="2">ABC transporter permease</fullName>
    </submittedName>
</protein>
<dbReference type="Pfam" id="PF02405">
    <property type="entry name" value="MlaE"/>
    <property type="match status" value="1"/>
</dbReference>
<evidence type="ECO:0000313" key="3">
    <source>
        <dbReference type="Proteomes" id="UP001466331"/>
    </source>
</evidence>
<dbReference type="EMBL" id="JBCHKQ010000002">
    <property type="protein sequence ID" value="MEM5947831.1"/>
    <property type="molecule type" value="Genomic_DNA"/>
</dbReference>
<feature type="transmembrane region" description="Helical" evidence="1">
    <location>
        <begin position="89"/>
        <end position="111"/>
    </location>
</feature>
<accession>A0ABU9UAZ1</accession>
<feature type="transmembrane region" description="Helical" evidence="1">
    <location>
        <begin position="12"/>
        <end position="30"/>
    </location>
</feature>
<evidence type="ECO:0000313" key="2">
    <source>
        <dbReference type="EMBL" id="MEM5947831.1"/>
    </source>
</evidence>
<feature type="transmembrane region" description="Helical" evidence="1">
    <location>
        <begin position="201"/>
        <end position="224"/>
    </location>
</feature>
<dbReference type="InterPro" id="IPR030802">
    <property type="entry name" value="Permease_MalE"/>
</dbReference>
<feature type="transmembrane region" description="Helical" evidence="1">
    <location>
        <begin position="244"/>
        <end position="260"/>
    </location>
</feature>
<keyword evidence="3" id="KW-1185">Reference proteome</keyword>
<evidence type="ECO:0000256" key="1">
    <source>
        <dbReference type="SAM" id="Phobius"/>
    </source>
</evidence>
<dbReference type="Proteomes" id="UP001466331">
    <property type="component" value="Unassembled WGS sequence"/>
</dbReference>
<keyword evidence="1" id="KW-0472">Membrane</keyword>
<proteinExistence type="predicted"/>
<reference evidence="2 3" key="1">
    <citation type="submission" date="2024-03" db="EMBL/GenBank/DDBJ databases">
        <title>Ignisphaera cupida sp. nov., a hyperthermophilic hydrolytic archaeon from a hot spring of Kamchatka, and proposal of Ignisphaeraceae fam. nov.</title>
        <authorList>
            <person name="Podosokorskaya O.A."/>
            <person name="Elcheninov A.G."/>
            <person name="Maltseva A.I."/>
            <person name="Zayulina K.S."/>
            <person name="Novikov A."/>
            <person name="Merkel A.Y."/>
        </authorList>
    </citation>
    <scope>NUCLEOTIDE SEQUENCE [LARGE SCALE GENOMIC DNA]</scope>
    <source>
        <strain evidence="2 3">38H-sp</strain>
    </source>
</reference>
<keyword evidence="1" id="KW-0812">Transmembrane</keyword>
<feature type="transmembrane region" description="Helical" evidence="1">
    <location>
        <begin position="51"/>
        <end position="77"/>
    </location>
</feature>
<dbReference type="PANTHER" id="PTHR30188">
    <property type="entry name" value="ABC TRANSPORTER PERMEASE PROTEIN-RELATED"/>
    <property type="match status" value="1"/>
</dbReference>
<name>A0ABU9UAZ1_9SPIR</name>